<organism evidence="2 3">
    <name type="scientific">Phanerochaete sordida</name>
    <dbReference type="NCBI Taxonomy" id="48140"/>
    <lineage>
        <taxon>Eukaryota</taxon>
        <taxon>Fungi</taxon>
        <taxon>Dikarya</taxon>
        <taxon>Basidiomycota</taxon>
        <taxon>Agaricomycotina</taxon>
        <taxon>Agaricomycetes</taxon>
        <taxon>Polyporales</taxon>
        <taxon>Phanerochaetaceae</taxon>
        <taxon>Phanerochaete</taxon>
    </lineage>
</organism>
<evidence type="ECO:0000313" key="3">
    <source>
        <dbReference type="Proteomes" id="UP000703269"/>
    </source>
</evidence>
<evidence type="ECO:0000313" key="2">
    <source>
        <dbReference type="EMBL" id="GJE89100.1"/>
    </source>
</evidence>
<dbReference type="GO" id="GO:0016747">
    <property type="term" value="F:acyltransferase activity, transferring groups other than amino-acyl groups"/>
    <property type="evidence" value="ECO:0007669"/>
    <property type="project" value="InterPro"/>
</dbReference>
<dbReference type="CDD" id="cd04301">
    <property type="entry name" value="NAT_SF"/>
    <property type="match status" value="1"/>
</dbReference>
<gene>
    <name evidence="2" type="ORF">PsYK624_051920</name>
</gene>
<dbReference type="Proteomes" id="UP000703269">
    <property type="component" value="Unassembled WGS sequence"/>
</dbReference>
<accession>A0A9P3G7X1</accession>
<sequence>MSYPLGLLADGFGEKIDARWESNEASEKLFVAYRGDDLVLALACVDGEPSWSLGAPSSPELTTEDLAAVMSPFVALIATTGDPLSCGSLWGSRVLASAFFDAWLPLLASRGIKAHAAPPVFRAKNSYATRKTLPTSTPTRHMPFAIVPAMQADTDALADLLREFSVVWGAQLSVDDARARMGAHIACGEAWFCRAPDGAALAFCVVGRATPRTIAIKNMYVVPDHRRKGVASALVLGMCRYFLGVSDHGVEGPLVPLKGVKAQVCLNVAEDHVEELYTKCGFLFGDAREPGSDRQPWFLVVGQEVVVEQS</sequence>
<name>A0A9P3G7X1_9APHY</name>
<evidence type="ECO:0000259" key="1">
    <source>
        <dbReference type="PROSITE" id="PS51186"/>
    </source>
</evidence>
<protein>
    <submittedName>
        <fullName evidence="2">GNAT family N-acetyltransferase</fullName>
    </submittedName>
</protein>
<reference evidence="2 3" key="1">
    <citation type="submission" date="2021-08" db="EMBL/GenBank/DDBJ databases">
        <title>Draft Genome Sequence of Phanerochaete sordida strain YK-624.</title>
        <authorList>
            <person name="Mori T."/>
            <person name="Dohra H."/>
            <person name="Suzuki T."/>
            <person name="Kawagishi H."/>
            <person name="Hirai H."/>
        </authorList>
    </citation>
    <scope>NUCLEOTIDE SEQUENCE [LARGE SCALE GENOMIC DNA]</scope>
    <source>
        <strain evidence="2 3">YK-624</strain>
    </source>
</reference>
<comment type="caution">
    <text evidence="2">The sequence shown here is derived from an EMBL/GenBank/DDBJ whole genome shotgun (WGS) entry which is preliminary data.</text>
</comment>
<dbReference type="Pfam" id="PF13508">
    <property type="entry name" value="Acetyltransf_7"/>
    <property type="match status" value="1"/>
</dbReference>
<dbReference type="SUPFAM" id="SSF55729">
    <property type="entry name" value="Acyl-CoA N-acyltransferases (Nat)"/>
    <property type="match status" value="1"/>
</dbReference>
<dbReference type="InterPro" id="IPR000182">
    <property type="entry name" value="GNAT_dom"/>
</dbReference>
<dbReference type="AlphaFoldDB" id="A0A9P3G7X1"/>
<feature type="domain" description="N-acetyltransferase" evidence="1">
    <location>
        <begin position="144"/>
        <end position="310"/>
    </location>
</feature>
<dbReference type="EMBL" id="BPQB01000011">
    <property type="protein sequence ID" value="GJE89100.1"/>
    <property type="molecule type" value="Genomic_DNA"/>
</dbReference>
<dbReference type="Gene3D" id="3.40.630.30">
    <property type="match status" value="1"/>
</dbReference>
<dbReference type="OrthoDB" id="2523549at2759"/>
<dbReference type="PROSITE" id="PS51186">
    <property type="entry name" value="GNAT"/>
    <property type="match status" value="1"/>
</dbReference>
<proteinExistence type="predicted"/>
<keyword evidence="3" id="KW-1185">Reference proteome</keyword>
<dbReference type="InterPro" id="IPR016181">
    <property type="entry name" value="Acyl_CoA_acyltransferase"/>
</dbReference>